<keyword evidence="1" id="KW-1133">Transmembrane helix</keyword>
<feature type="transmembrane region" description="Helical" evidence="1">
    <location>
        <begin position="12"/>
        <end position="38"/>
    </location>
</feature>
<dbReference type="EnsemblMetazoa" id="Aqu2.1.33907_001">
    <property type="protein sequence ID" value="Aqu2.1.33907_001"/>
    <property type="gene ID" value="Aqu2.1.33907"/>
</dbReference>
<evidence type="ECO:0000256" key="1">
    <source>
        <dbReference type="SAM" id="Phobius"/>
    </source>
</evidence>
<dbReference type="InParanoid" id="A0A1X7V2W6"/>
<dbReference type="AlphaFoldDB" id="A0A1X7V2W6"/>
<name>A0A1X7V2W6_AMPQE</name>
<organism evidence="2">
    <name type="scientific">Amphimedon queenslandica</name>
    <name type="common">Sponge</name>
    <dbReference type="NCBI Taxonomy" id="400682"/>
    <lineage>
        <taxon>Eukaryota</taxon>
        <taxon>Metazoa</taxon>
        <taxon>Porifera</taxon>
        <taxon>Demospongiae</taxon>
        <taxon>Heteroscleromorpha</taxon>
        <taxon>Haplosclerida</taxon>
        <taxon>Niphatidae</taxon>
        <taxon>Amphimedon</taxon>
    </lineage>
</organism>
<protein>
    <submittedName>
        <fullName evidence="2">Uncharacterized protein</fullName>
    </submittedName>
</protein>
<keyword evidence="1" id="KW-0812">Transmembrane</keyword>
<sequence length="131" mass="14643">MSGNKEIHEAFFSSIIIFSILSLVLLVALLLGFGYCLYKVCFSRTNTDPSISDEIERSDSFINWKYDQRNQPLMNHACQIQHQGSIHDLDAVQPRSINYGSSSYYGLSSSSAASSPLSKQSLRTFLHGSRT</sequence>
<reference evidence="2" key="1">
    <citation type="submission" date="2017-05" db="UniProtKB">
        <authorList>
            <consortium name="EnsemblMetazoa"/>
        </authorList>
    </citation>
    <scope>IDENTIFICATION</scope>
</reference>
<evidence type="ECO:0000313" key="2">
    <source>
        <dbReference type="EnsemblMetazoa" id="Aqu2.1.33907_001"/>
    </source>
</evidence>
<proteinExistence type="predicted"/>
<keyword evidence="1" id="KW-0472">Membrane</keyword>
<accession>A0A1X7V2W6</accession>